<name>A0A9W9LUX4_9EURO</name>
<evidence type="ECO:0000313" key="1">
    <source>
        <dbReference type="EMBL" id="KAJ5176327.1"/>
    </source>
</evidence>
<dbReference type="OrthoDB" id="1577640at2759"/>
<comment type="caution">
    <text evidence="1">The sequence shown here is derived from an EMBL/GenBank/DDBJ whole genome shotgun (WGS) entry which is preliminary data.</text>
</comment>
<evidence type="ECO:0008006" key="3">
    <source>
        <dbReference type="Google" id="ProtNLM"/>
    </source>
</evidence>
<gene>
    <name evidence="1" type="ORF">N7482_002204</name>
</gene>
<evidence type="ECO:0000313" key="2">
    <source>
        <dbReference type="Proteomes" id="UP001149163"/>
    </source>
</evidence>
<sequence length="176" mass="19140">MSGSPSPLVHNSQHEALGYRNMADPLSIAGSALGVLSLALQMREEIVSYCKSWRGAHREIQDIANKADGLGAPLQALQQIIKETQVMDPDVADDLQDKIGILRGGIGRVKTSIDRLRPAVSPESFSDKVRAQGKRAAYPFRKDELRALANDLDAIQINLHTSLHNYSNPGAIDSES</sequence>
<protein>
    <recommendedName>
        <fullName evidence="3">NACHT-NTPase and P-loop NTPases N-terminal domain-containing protein</fullName>
    </recommendedName>
</protein>
<dbReference type="GeneID" id="81423505"/>
<proteinExistence type="predicted"/>
<dbReference type="AlphaFoldDB" id="A0A9W9LUX4"/>
<accession>A0A9W9LUX4</accession>
<dbReference type="EMBL" id="JAPQKN010000001">
    <property type="protein sequence ID" value="KAJ5176327.1"/>
    <property type="molecule type" value="Genomic_DNA"/>
</dbReference>
<keyword evidence="2" id="KW-1185">Reference proteome</keyword>
<reference evidence="1" key="2">
    <citation type="journal article" date="2023" name="IMA Fungus">
        <title>Comparative genomic study of the Penicillium genus elucidates a diverse pangenome and 15 lateral gene transfer events.</title>
        <authorList>
            <person name="Petersen C."/>
            <person name="Sorensen T."/>
            <person name="Nielsen M.R."/>
            <person name="Sondergaard T.E."/>
            <person name="Sorensen J.L."/>
            <person name="Fitzpatrick D.A."/>
            <person name="Frisvad J.C."/>
            <person name="Nielsen K.L."/>
        </authorList>
    </citation>
    <scope>NUCLEOTIDE SEQUENCE</scope>
    <source>
        <strain evidence="1">IBT 26290</strain>
    </source>
</reference>
<dbReference type="Proteomes" id="UP001149163">
    <property type="component" value="Unassembled WGS sequence"/>
</dbReference>
<dbReference type="RefSeq" id="XP_056547935.1">
    <property type="nucleotide sequence ID" value="XM_056684329.1"/>
</dbReference>
<organism evidence="1 2">
    <name type="scientific">Penicillium canariense</name>
    <dbReference type="NCBI Taxonomy" id="189055"/>
    <lineage>
        <taxon>Eukaryota</taxon>
        <taxon>Fungi</taxon>
        <taxon>Dikarya</taxon>
        <taxon>Ascomycota</taxon>
        <taxon>Pezizomycotina</taxon>
        <taxon>Eurotiomycetes</taxon>
        <taxon>Eurotiomycetidae</taxon>
        <taxon>Eurotiales</taxon>
        <taxon>Aspergillaceae</taxon>
        <taxon>Penicillium</taxon>
    </lineage>
</organism>
<reference evidence="1" key="1">
    <citation type="submission" date="2022-11" db="EMBL/GenBank/DDBJ databases">
        <authorList>
            <person name="Petersen C."/>
        </authorList>
    </citation>
    <scope>NUCLEOTIDE SEQUENCE</scope>
    <source>
        <strain evidence="1">IBT 26290</strain>
    </source>
</reference>